<dbReference type="InterPro" id="IPR023801">
    <property type="entry name" value="His_deacetylse_dom"/>
</dbReference>
<name>A0A2S8J8U8_RHOOP</name>
<evidence type="ECO:0000259" key="2">
    <source>
        <dbReference type="Pfam" id="PF00850"/>
    </source>
</evidence>
<dbReference type="PANTHER" id="PTHR10625:SF31">
    <property type="entry name" value="HISTONE DEACETYLASE DOMAIN-CONTAINING PROTEIN"/>
    <property type="match status" value="1"/>
</dbReference>
<dbReference type="InterPro" id="IPR000286">
    <property type="entry name" value="HDACs"/>
</dbReference>
<dbReference type="InterPro" id="IPR023696">
    <property type="entry name" value="Ureohydrolase_dom_sf"/>
</dbReference>
<organism evidence="3 4">
    <name type="scientific">Rhodococcus opacus</name>
    <name type="common">Nocardia opaca</name>
    <dbReference type="NCBI Taxonomy" id="37919"/>
    <lineage>
        <taxon>Bacteria</taxon>
        <taxon>Bacillati</taxon>
        <taxon>Actinomycetota</taxon>
        <taxon>Actinomycetes</taxon>
        <taxon>Mycobacteriales</taxon>
        <taxon>Nocardiaceae</taxon>
        <taxon>Rhodococcus</taxon>
    </lineage>
</organism>
<reference evidence="4" key="1">
    <citation type="submission" date="2018-02" db="EMBL/GenBank/DDBJ databases">
        <title>Draft genome sequencing of Rhodococcus opacus KU647198.</title>
        <authorList>
            <person name="Zheng B.-X."/>
        </authorList>
    </citation>
    <scope>NUCLEOTIDE SEQUENCE [LARGE SCALE GENOMIC DNA]</scope>
    <source>
        <strain evidence="4">04-OD7</strain>
    </source>
</reference>
<proteinExistence type="inferred from homology"/>
<dbReference type="InterPro" id="IPR037138">
    <property type="entry name" value="His_deacetylse_dom_sf"/>
</dbReference>
<evidence type="ECO:0000313" key="4">
    <source>
        <dbReference type="Proteomes" id="UP000239290"/>
    </source>
</evidence>
<comment type="caution">
    <text evidence="3">The sequence shown here is derived from an EMBL/GenBank/DDBJ whole genome shotgun (WGS) entry which is preliminary data.</text>
</comment>
<evidence type="ECO:0000313" key="3">
    <source>
        <dbReference type="EMBL" id="PQP23474.1"/>
    </source>
</evidence>
<dbReference type="GO" id="GO:0004407">
    <property type="term" value="F:histone deacetylase activity"/>
    <property type="evidence" value="ECO:0007669"/>
    <property type="project" value="TreeGrafter"/>
</dbReference>
<protein>
    <submittedName>
        <fullName evidence="3">Class II histone deacetylase</fullName>
    </submittedName>
</protein>
<dbReference type="GO" id="GO:0005737">
    <property type="term" value="C:cytoplasm"/>
    <property type="evidence" value="ECO:0007669"/>
    <property type="project" value="TreeGrafter"/>
</dbReference>
<sequence length="374" mass="40466">MVQRTGFVWHEKYAWFDLGHDAGLVHPDGMTIQPDKHVYDLEVVRRFRNLLEVSGLLDQLTKVAPRHATEAELTRVHPAEYVEEVRALSELPMGGEGKSNVFAPVPRGAFEIASLAAGGAIAAVEAVVNGEVDNAYALLRPAGHHAEPDRSMGFCIFSNAAIAARHLLDECGVNRVALIDWDVHHGNGTQASLYDDPRALTISVHQDRLFPPDDGFVDQIGVGAAEGTNLNIPLPAGCTSAAYNEVYDRVVIPALETFRPEIIIVPSGFDAGHMDPMGRMLMHSQGYRELTRKLMKAADDLCGGRMVFLHEGGYARWTVPFYGLAVLEELSGIDTGVVDPYQGYASTEGLGILPHQVAAIDAAAVNLKSVPALS</sequence>
<feature type="domain" description="Histone deacetylase" evidence="2">
    <location>
        <begin position="44"/>
        <end position="319"/>
    </location>
</feature>
<dbReference type="PANTHER" id="PTHR10625">
    <property type="entry name" value="HISTONE DEACETYLASE HDAC1-RELATED"/>
    <property type="match status" value="1"/>
</dbReference>
<dbReference type="AlphaFoldDB" id="A0A2S8J8U8"/>
<dbReference type="SUPFAM" id="SSF52768">
    <property type="entry name" value="Arginase/deacetylase"/>
    <property type="match status" value="1"/>
</dbReference>
<dbReference type="Proteomes" id="UP000239290">
    <property type="component" value="Unassembled WGS sequence"/>
</dbReference>
<dbReference type="PRINTS" id="PR01270">
    <property type="entry name" value="HDASUPER"/>
</dbReference>
<gene>
    <name evidence="3" type="ORF">C5613_18100</name>
</gene>
<comment type="similarity">
    <text evidence="1">Belongs to the histone deacetylase family.</text>
</comment>
<dbReference type="GO" id="GO:0040029">
    <property type="term" value="P:epigenetic regulation of gene expression"/>
    <property type="evidence" value="ECO:0007669"/>
    <property type="project" value="TreeGrafter"/>
</dbReference>
<dbReference type="Pfam" id="PF00850">
    <property type="entry name" value="Hist_deacetyl"/>
    <property type="match status" value="1"/>
</dbReference>
<dbReference type="EMBL" id="PUIO01000020">
    <property type="protein sequence ID" value="PQP23474.1"/>
    <property type="molecule type" value="Genomic_DNA"/>
</dbReference>
<evidence type="ECO:0000256" key="1">
    <source>
        <dbReference type="ARBA" id="ARBA00005947"/>
    </source>
</evidence>
<accession>A0A2S8J8U8</accession>
<dbReference type="Gene3D" id="3.40.800.20">
    <property type="entry name" value="Histone deacetylase domain"/>
    <property type="match status" value="1"/>
</dbReference>
<dbReference type="CDD" id="cd09996">
    <property type="entry name" value="HDAC_classII_1"/>
    <property type="match status" value="1"/>
</dbReference>